<evidence type="ECO:0000256" key="11">
    <source>
        <dbReference type="ARBA" id="ARBA00022840"/>
    </source>
</evidence>
<evidence type="ECO:0000256" key="1">
    <source>
        <dbReference type="ARBA" id="ARBA00001946"/>
    </source>
</evidence>
<evidence type="ECO:0000256" key="8">
    <source>
        <dbReference type="ARBA" id="ARBA00022723"/>
    </source>
</evidence>
<keyword evidence="12" id="KW-0460">Magnesium</keyword>
<evidence type="ECO:0000313" key="16">
    <source>
        <dbReference type="EMBL" id="KNZ40880.1"/>
    </source>
</evidence>
<evidence type="ECO:0000256" key="5">
    <source>
        <dbReference type="ARBA" id="ARBA00011996"/>
    </source>
</evidence>
<evidence type="ECO:0000256" key="2">
    <source>
        <dbReference type="ARBA" id="ARBA00002988"/>
    </source>
</evidence>
<dbReference type="PANTHER" id="PTHR43030:SF1">
    <property type="entry name" value="PHOSPHOENOLPYRUVATE SYNTHASE"/>
    <property type="match status" value="1"/>
</dbReference>
<feature type="domain" description="Pyruvate phosphate dikinase AMP/ATP-binding" evidence="15">
    <location>
        <begin position="10"/>
        <end position="127"/>
    </location>
</feature>
<dbReference type="UniPathway" id="UPA00138"/>
<comment type="function">
    <text evidence="2">Catalyzes the phosphorylation of pyruvate to phosphoenolpyruvate.</text>
</comment>
<dbReference type="STRING" id="52689.AKG39_15025"/>
<evidence type="ECO:0000256" key="10">
    <source>
        <dbReference type="ARBA" id="ARBA00022777"/>
    </source>
</evidence>
<dbReference type="GO" id="GO:0046872">
    <property type="term" value="F:metal ion binding"/>
    <property type="evidence" value="ECO:0007669"/>
    <property type="project" value="UniProtKB-KW"/>
</dbReference>
<dbReference type="AlphaFoldDB" id="A0A0L6TZA5"/>
<dbReference type="GO" id="GO:0008986">
    <property type="term" value="F:pyruvate, water dikinase activity"/>
    <property type="evidence" value="ECO:0007669"/>
    <property type="project" value="UniProtKB-EC"/>
</dbReference>
<dbReference type="InterPro" id="IPR002192">
    <property type="entry name" value="PPDK_AMP/ATP-bd"/>
</dbReference>
<dbReference type="Proteomes" id="UP000036873">
    <property type="component" value="Unassembled WGS sequence"/>
</dbReference>
<evidence type="ECO:0000256" key="6">
    <source>
        <dbReference type="ARBA" id="ARBA00021623"/>
    </source>
</evidence>
<dbReference type="EC" id="2.7.9.2" evidence="5"/>
<gene>
    <name evidence="16" type="ORF">AKG39_15025</name>
</gene>
<comment type="catalytic activity">
    <reaction evidence="14">
        <text>pyruvate + ATP + H2O = phosphoenolpyruvate + AMP + phosphate + 2 H(+)</text>
        <dbReference type="Rhea" id="RHEA:11364"/>
        <dbReference type="ChEBI" id="CHEBI:15361"/>
        <dbReference type="ChEBI" id="CHEBI:15377"/>
        <dbReference type="ChEBI" id="CHEBI:15378"/>
        <dbReference type="ChEBI" id="CHEBI:30616"/>
        <dbReference type="ChEBI" id="CHEBI:43474"/>
        <dbReference type="ChEBI" id="CHEBI:58702"/>
        <dbReference type="ChEBI" id="CHEBI:456215"/>
        <dbReference type="EC" id="2.7.9.2"/>
    </reaction>
</comment>
<keyword evidence="7" id="KW-0808">Transferase</keyword>
<keyword evidence="8" id="KW-0479">Metal-binding</keyword>
<evidence type="ECO:0000256" key="9">
    <source>
        <dbReference type="ARBA" id="ARBA00022741"/>
    </source>
</evidence>
<dbReference type="Pfam" id="PF01326">
    <property type="entry name" value="PPDK_N"/>
    <property type="match status" value="1"/>
</dbReference>
<dbReference type="Gene3D" id="3.30.1490.20">
    <property type="entry name" value="ATP-grasp fold, A domain"/>
    <property type="match status" value="1"/>
</dbReference>
<keyword evidence="17" id="KW-1185">Reference proteome</keyword>
<proteinExistence type="inferred from homology"/>
<dbReference type="InterPro" id="IPR006319">
    <property type="entry name" value="PEP_synth"/>
</dbReference>
<keyword evidence="9" id="KW-0547">Nucleotide-binding</keyword>
<name>A0A0L6TZA5_9FIRM</name>
<protein>
    <recommendedName>
        <fullName evidence="6">Phosphoenolpyruvate synthase</fullName>
        <ecNumber evidence="5">2.7.9.2</ecNumber>
    </recommendedName>
    <alternativeName>
        <fullName evidence="13">Pyruvate, water dikinase</fullName>
    </alternativeName>
</protein>
<organism evidence="16 17">
    <name type="scientific">Acetobacterium bakii</name>
    <dbReference type="NCBI Taxonomy" id="52689"/>
    <lineage>
        <taxon>Bacteria</taxon>
        <taxon>Bacillati</taxon>
        <taxon>Bacillota</taxon>
        <taxon>Clostridia</taxon>
        <taxon>Eubacteriales</taxon>
        <taxon>Eubacteriaceae</taxon>
        <taxon>Acetobacterium</taxon>
    </lineage>
</organism>
<comment type="similarity">
    <text evidence="4">Belongs to the PEP-utilizing enzyme family.</text>
</comment>
<dbReference type="InterPro" id="IPR013815">
    <property type="entry name" value="ATP_grasp_subdomain_1"/>
</dbReference>
<comment type="cofactor">
    <cofactor evidence="1">
        <name>Mg(2+)</name>
        <dbReference type="ChEBI" id="CHEBI:18420"/>
    </cofactor>
</comment>
<reference evidence="17" key="1">
    <citation type="submission" date="2015-07" db="EMBL/GenBank/DDBJ databases">
        <title>Draft genome sequence of Acetobacterium bakii DSM 8293, a potential psychrophilic chemical producer through syngas fermentation.</title>
        <authorList>
            <person name="Song Y."/>
            <person name="Hwang S."/>
            <person name="Cho B.-K."/>
        </authorList>
    </citation>
    <scope>NUCLEOTIDE SEQUENCE [LARGE SCALE GENOMIC DNA]</scope>
    <source>
        <strain evidence="17">DSM 8239</strain>
    </source>
</reference>
<evidence type="ECO:0000256" key="14">
    <source>
        <dbReference type="ARBA" id="ARBA00047700"/>
    </source>
</evidence>
<evidence type="ECO:0000256" key="7">
    <source>
        <dbReference type="ARBA" id="ARBA00022679"/>
    </source>
</evidence>
<evidence type="ECO:0000256" key="12">
    <source>
        <dbReference type="ARBA" id="ARBA00022842"/>
    </source>
</evidence>
<keyword evidence="10" id="KW-0418">Kinase</keyword>
<accession>A0A0L6TZA5</accession>
<evidence type="ECO:0000256" key="13">
    <source>
        <dbReference type="ARBA" id="ARBA00033470"/>
    </source>
</evidence>
<keyword evidence="11" id="KW-0067">ATP-binding</keyword>
<dbReference type="PANTHER" id="PTHR43030">
    <property type="entry name" value="PHOSPHOENOLPYRUVATE SYNTHASE"/>
    <property type="match status" value="1"/>
</dbReference>
<comment type="pathway">
    <text evidence="3">Carbohydrate biosynthesis; gluconeogenesis.</text>
</comment>
<dbReference type="EMBL" id="LGYO01000041">
    <property type="protein sequence ID" value="KNZ40880.1"/>
    <property type="molecule type" value="Genomic_DNA"/>
</dbReference>
<dbReference type="GO" id="GO:0005524">
    <property type="term" value="F:ATP binding"/>
    <property type="evidence" value="ECO:0007669"/>
    <property type="project" value="UniProtKB-KW"/>
</dbReference>
<evidence type="ECO:0000256" key="3">
    <source>
        <dbReference type="ARBA" id="ARBA00004742"/>
    </source>
</evidence>
<evidence type="ECO:0000313" key="17">
    <source>
        <dbReference type="Proteomes" id="UP000036873"/>
    </source>
</evidence>
<sequence length="136" mass="15010">MRILTKKIMAVGGKGANLAELSSIEGISVPEGFYISTEAYERIIGESSSISDLLNQLSYLQLEDRDKIGELSGTIRRVIEEIVIPQDISDKITRFIIRFGEKKAYAIRSSATAEDLPTVSFAGQQDIEWCLAYGSC</sequence>
<evidence type="ECO:0000259" key="15">
    <source>
        <dbReference type="Pfam" id="PF01326"/>
    </source>
</evidence>
<dbReference type="SUPFAM" id="SSF56059">
    <property type="entry name" value="Glutathione synthetase ATP-binding domain-like"/>
    <property type="match status" value="1"/>
</dbReference>
<comment type="caution">
    <text evidence="16">The sequence shown here is derived from an EMBL/GenBank/DDBJ whole genome shotgun (WGS) entry which is preliminary data.</text>
</comment>
<evidence type="ECO:0000256" key="4">
    <source>
        <dbReference type="ARBA" id="ARBA00007837"/>
    </source>
</evidence>
<dbReference type="GO" id="GO:0006094">
    <property type="term" value="P:gluconeogenesis"/>
    <property type="evidence" value="ECO:0007669"/>
    <property type="project" value="UniProtKB-UniPathway"/>
</dbReference>